<evidence type="ECO:0000313" key="10">
    <source>
        <dbReference type="Proteomes" id="UP000030300"/>
    </source>
</evidence>
<dbReference type="GO" id="GO:0006865">
    <property type="term" value="P:amino acid transport"/>
    <property type="evidence" value="ECO:0007669"/>
    <property type="project" value="UniProtKB-KW"/>
</dbReference>
<evidence type="ECO:0000256" key="8">
    <source>
        <dbReference type="ARBA" id="ARBA00037998"/>
    </source>
</evidence>
<evidence type="ECO:0000256" key="5">
    <source>
        <dbReference type="ARBA" id="ARBA00022970"/>
    </source>
</evidence>
<dbReference type="OrthoDB" id="9807115at2"/>
<dbReference type="PANTHER" id="PTHR11795">
    <property type="entry name" value="BRANCHED-CHAIN AMINO ACID TRANSPORT SYSTEM PERMEASE PROTEIN LIVH"/>
    <property type="match status" value="1"/>
</dbReference>
<dbReference type="AlphaFoldDB" id="A0A0A1DP33"/>
<dbReference type="InterPro" id="IPR001851">
    <property type="entry name" value="ABC_transp_permease"/>
</dbReference>
<evidence type="ECO:0000256" key="6">
    <source>
        <dbReference type="ARBA" id="ARBA00022989"/>
    </source>
</evidence>
<protein>
    <submittedName>
        <fullName evidence="9">High-affinity branched-chain amino acid transport system permease protein LivH</fullName>
    </submittedName>
</protein>
<dbReference type="Proteomes" id="UP000030300">
    <property type="component" value="Chromosome"/>
</dbReference>
<proteinExistence type="inferred from homology"/>
<dbReference type="STRING" id="2045.KR76_24660"/>
<dbReference type="KEGG" id="psim:KR76_24660"/>
<keyword evidence="6" id="KW-1133">Transmembrane helix</keyword>
<keyword evidence="2" id="KW-0813">Transport</keyword>
<dbReference type="CDD" id="cd06582">
    <property type="entry name" value="TM_PBP1_LivH_like"/>
    <property type="match status" value="1"/>
</dbReference>
<dbReference type="Pfam" id="PF02653">
    <property type="entry name" value="BPD_transp_2"/>
    <property type="match status" value="1"/>
</dbReference>
<keyword evidence="3" id="KW-1003">Cell membrane</keyword>
<keyword evidence="10" id="KW-1185">Reference proteome</keyword>
<evidence type="ECO:0000256" key="4">
    <source>
        <dbReference type="ARBA" id="ARBA00022692"/>
    </source>
</evidence>
<evidence type="ECO:0000256" key="3">
    <source>
        <dbReference type="ARBA" id="ARBA00022475"/>
    </source>
</evidence>
<name>A0A0A1DP33_NOCSI</name>
<keyword evidence="5" id="KW-0029">Amino-acid transport</keyword>
<evidence type="ECO:0000256" key="7">
    <source>
        <dbReference type="ARBA" id="ARBA00023136"/>
    </source>
</evidence>
<organism evidence="9 10">
    <name type="scientific">Nocardioides simplex</name>
    <name type="common">Arthrobacter simplex</name>
    <dbReference type="NCBI Taxonomy" id="2045"/>
    <lineage>
        <taxon>Bacteria</taxon>
        <taxon>Bacillati</taxon>
        <taxon>Actinomycetota</taxon>
        <taxon>Actinomycetes</taxon>
        <taxon>Propionibacteriales</taxon>
        <taxon>Nocardioidaceae</taxon>
        <taxon>Pimelobacter</taxon>
    </lineage>
</organism>
<comment type="similarity">
    <text evidence="8">Belongs to the binding-protein-dependent transport system permease family. LivHM subfamily.</text>
</comment>
<dbReference type="GO" id="GO:0022857">
    <property type="term" value="F:transmembrane transporter activity"/>
    <property type="evidence" value="ECO:0007669"/>
    <property type="project" value="InterPro"/>
</dbReference>
<dbReference type="PANTHER" id="PTHR11795:SF450">
    <property type="entry name" value="ABC TRANSPORTER PERMEASE PROTEIN"/>
    <property type="match status" value="1"/>
</dbReference>
<keyword evidence="4" id="KW-0812">Transmembrane</keyword>
<evidence type="ECO:0000256" key="1">
    <source>
        <dbReference type="ARBA" id="ARBA00004651"/>
    </source>
</evidence>
<dbReference type="GO" id="GO:0005886">
    <property type="term" value="C:plasma membrane"/>
    <property type="evidence" value="ECO:0007669"/>
    <property type="project" value="UniProtKB-SubCell"/>
</dbReference>
<sequence>MDSLLNALASGLSLGALYAVMALGFVVIYRATGVLNFAHGAFLLVGVYVASVVSESHGYLVGVVAGLLTGALVAVVAETVFLRNSRTHDHVTLTILTLGLNLLVVTEVSRRIGTETLPLRDPIGNDVVEIGAITMPTVRLIALVVAVLAITVFLLLFRFTSWGLAMRVSNQDGEVAALMGVRLSVVSWTSWAIGGALAVLSGLFLASFPTPGVTPALADTAFRAFPAAVIGGLGSVGGALVGGVMLGMVEAFAATYEGSLGGWAHNLSGISAWVLLLVVLLLRPQGLFSAKQVQRV</sequence>
<dbReference type="EMBL" id="CP009896">
    <property type="protein sequence ID" value="AIY19171.1"/>
    <property type="molecule type" value="Genomic_DNA"/>
</dbReference>
<gene>
    <name evidence="9" type="ORF">KR76_24660</name>
</gene>
<accession>A0A0A1DP33</accession>
<evidence type="ECO:0000256" key="2">
    <source>
        <dbReference type="ARBA" id="ARBA00022448"/>
    </source>
</evidence>
<dbReference type="InterPro" id="IPR052157">
    <property type="entry name" value="BCAA_transport_permease"/>
</dbReference>
<dbReference type="eggNOG" id="COG0559">
    <property type="taxonomic scope" value="Bacteria"/>
</dbReference>
<dbReference type="HOGENOM" id="CLU_039929_1_1_11"/>
<dbReference type="RefSeq" id="WP_038682123.1">
    <property type="nucleotide sequence ID" value="NZ_BJMC01000024.1"/>
</dbReference>
<keyword evidence="7" id="KW-0472">Membrane</keyword>
<dbReference type="GeneID" id="96611951"/>
<comment type="subcellular location">
    <subcellularLocation>
        <location evidence="1">Cell membrane</location>
        <topology evidence="1">Multi-pass membrane protein</topology>
    </subcellularLocation>
</comment>
<evidence type="ECO:0000313" key="9">
    <source>
        <dbReference type="EMBL" id="AIY19171.1"/>
    </source>
</evidence>
<reference evidence="9 10" key="1">
    <citation type="journal article" date="2015" name="Genome Announc.">
        <title>Complete Genome Sequence of Steroid-Transforming Nocardioides simplex VKM Ac-2033D.</title>
        <authorList>
            <person name="Shtratnikova V.Y."/>
            <person name="Schelkunov M.I."/>
            <person name="Pekov Y.A."/>
            <person name="Fokina V.V."/>
            <person name="Logacheva M.D."/>
            <person name="Sokolov S.L."/>
            <person name="Bragin E.Y."/>
            <person name="Ashapkin V.V."/>
            <person name="Donova M.V."/>
        </authorList>
    </citation>
    <scope>NUCLEOTIDE SEQUENCE [LARGE SCALE GENOMIC DNA]</scope>
    <source>
        <strain evidence="9 10">VKM Ac-2033D</strain>
    </source>
</reference>